<evidence type="ECO:0000259" key="8">
    <source>
        <dbReference type="PROSITE" id="PS50071"/>
    </source>
</evidence>
<name>A0AAV6YPL4_ENGPU</name>
<dbReference type="EMBL" id="WNYA01017800">
    <property type="protein sequence ID" value="KAG8538891.1"/>
    <property type="molecule type" value="Genomic_DNA"/>
</dbReference>
<evidence type="ECO:0000256" key="4">
    <source>
        <dbReference type="ARBA" id="ARBA00023242"/>
    </source>
</evidence>
<evidence type="ECO:0000313" key="10">
    <source>
        <dbReference type="Proteomes" id="UP000824782"/>
    </source>
</evidence>
<evidence type="ECO:0000256" key="6">
    <source>
        <dbReference type="RuleBase" id="RU000682"/>
    </source>
</evidence>
<dbReference type="Pfam" id="PF00046">
    <property type="entry name" value="Homeodomain"/>
    <property type="match status" value="1"/>
</dbReference>
<dbReference type="SMART" id="SM00389">
    <property type="entry name" value="HOX"/>
    <property type="match status" value="1"/>
</dbReference>
<protein>
    <recommendedName>
        <fullName evidence="8">Homeobox domain-containing protein</fullName>
    </recommendedName>
</protein>
<sequence length="159" mass="17309">MKESTDDQALSPAVSSSKPRRARTAFTYEQLVALESRFRSSRYLSVCERLSLALTLHLTETQVKIWFQNRRTKWKKQQPPGGSDGRGCGPHNGPQIPGQQLLPPFQSFPCSAQIPNHHLPPFPGLFLSPSSGNLPLTPGGPFPGLVGPVGLAPLYGPAR</sequence>
<evidence type="ECO:0000256" key="3">
    <source>
        <dbReference type="ARBA" id="ARBA00023155"/>
    </source>
</evidence>
<dbReference type="PRINTS" id="PR00024">
    <property type="entry name" value="HOMEOBOX"/>
</dbReference>
<comment type="subcellular location">
    <subcellularLocation>
        <location evidence="1 5 6">Nucleus</location>
    </subcellularLocation>
</comment>
<dbReference type="GO" id="GO:0030154">
    <property type="term" value="P:cell differentiation"/>
    <property type="evidence" value="ECO:0007669"/>
    <property type="project" value="TreeGrafter"/>
</dbReference>
<dbReference type="InterPro" id="IPR050394">
    <property type="entry name" value="Homeobox_NK-like"/>
</dbReference>
<dbReference type="GO" id="GO:0000978">
    <property type="term" value="F:RNA polymerase II cis-regulatory region sequence-specific DNA binding"/>
    <property type="evidence" value="ECO:0007669"/>
    <property type="project" value="TreeGrafter"/>
</dbReference>
<evidence type="ECO:0000256" key="1">
    <source>
        <dbReference type="ARBA" id="ARBA00004123"/>
    </source>
</evidence>
<accession>A0AAV6YPL4</accession>
<keyword evidence="2 5" id="KW-0238">DNA-binding</keyword>
<dbReference type="InterPro" id="IPR009057">
    <property type="entry name" value="Homeodomain-like_sf"/>
</dbReference>
<feature type="domain" description="Homeobox" evidence="8">
    <location>
        <begin position="17"/>
        <end position="77"/>
    </location>
</feature>
<dbReference type="InterPro" id="IPR001356">
    <property type="entry name" value="HD"/>
</dbReference>
<reference evidence="9" key="1">
    <citation type="thesis" date="2020" institute="ProQuest LLC" country="789 East Eisenhower Parkway, Ann Arbor, MI, USA">
        <title>Comparative Genomics and Chromosome Evolution.</title>
        <authorList>
            <person name="Mudd A.B."/>
        </authorList>
    </citation>
    <scope>NUCLEOTIDE SEQUENCE</scope>
    <source>
        <strain evidence="9">237g6f4</strain>
        <tissue evidence="9">Blood</tissue>
    </source>
</reference>
<proteinExistence type="predicted"/>
<dbReference type="Gene3D" id="1.10.10.60">
    <property type="entry name" value="Homeodomain-like"/>
    <property type="match status" value="1"/>
</dbReference>
<keyword evidence="4 5" id="KW-0539">Nucleus</keyword>
<evidence type="ECO:0000313" key="9">
    <source>
        <dbReference type="EMBL" id="KAG8538891.1"/>
    </source>
</evidence>
<feature type="compositionally biased region" description="Low complexity" evidence="7">
    <location>
        <begin position="93"/>
        <end position="102"/>
    </location>
</feature>
<feature type="DNA-binding region" description="Homeobox" evidence="5">
    <location>
        <begin position="19"/>
        <end position="78"/>
    </location>
</feature>
<keyword evidence="3 5" id="KW-0371">Homeobox</keyword>
<dbReference type="GO" id="GO:0005634">
    <property type="term" value="C:nucleus"/>
    <property type="evidence" value="ECO:0007669"/>
    <property type="project" value="UniProtKB-SubCell"/>
</dbReference>
<dbReference type="InterPro" id="IPR020479">
    <property type="entry name" value="HD_metazoa"/>
</dbReference>
<evidence type="ECO:0000256" key="7">
    <source>
        <dbReference type="SAM" id="MobiDB-lite"/>
    </source>
</evidence>
<dbReference type="PROSITE" id="PS50071">
    <property type="entry name" value="HOMEOBOX_2"/>
    <property type="match status" value="1"/>
</dbReference>
<dbReference type="CDD" id="cd00086">
    <property type="entry name" value="homeodomain"/>
    <property type="match status" value="1"/>
</dbReference>
<dbReference type="PANTHER" id="PTHR24340">
    <property type="entry name" value="HOMEOBOX PROTEIN NKX"/>
    <property type="match status" value="1"/>
</dbReference>
<dbReference type="AlphaFoldDB" id="A0AAV6YPL4"/>
<keyword evidence="10" id="KW-1185">Reference proteome</keyword>
<comment type="caution">
    <text evidence="9">The sequence shown here is derived from an EMBL/GenBank/DDBJ whole genome shotgun (WGS) entry which is preliminary data.</text>
</comment>
<dbReference type="PANTHER" id="PTHR24340:SF113">
    <property type="entry name" value="NK1 HOMEOBOX 2"/>
    <property type="match status" value="1"/>
</dbReference>
<gene>
    <name evidence="9" type="ORF">GDO81_021827</name>
</gene>
<dbReference type="Proteomes" id="UP000824782">
    <property type="component" value="Unassembled WGS sequence"/>
</dbReference>
<dbReference type="SUPFAM" id="SSF46689">
    <property type="entry name" value="Homeodomain-like"/>
    <property type="match status" value="1"/>
</dbReference>
<dbReference type="InterPro" id="IPR017970">
    <property type="entry name" value="Homeobox_CS"/>
</dbReference>
<evidence type="ECO:0000256" key="5">
    <source>
        <dbReference type="PROSITE-ProRule" id="PRU00108"/>
    </source>
</evidence>
<dbReference type="PROSITE" id="PS00027">
    <property type="entry name" value="HOMEOBOX_1"/>
    <property type="match status" value="1"/>
</dbReference>
<organism evidence="9 10">
    <name type="scientific">Engystomops pustulosus</name>
    <name type="common">Tungara frog</name>
    <name type="synonym">Physalaemus pustulosus</name>
    <dbReference type="NCBI Taxonomy" id="76066"/>
    <lineage>
        <taxon>Eukaryota</taxon>
        <taxon>Metazoa</taxon>
        <taxon>Chordata</taxon>
        <taxon>Craniata</taxon>
        <taxon>Vertebrata</taxon>
        <taxon>Euteleostomi</taxon>
        <taxon>Amphibia</taxon>
        <taxon>Batrachia</taxon>
        <taxon>Anura</taxon>
        <taxon>Neobatrachia</taxon>
        <taxon>Hyloidea</taxon>
        <taxon>Leptodactylidae</taxon>
        <taxon>Leiuperinae</taxon>
        <taxon>Engystomops</taxon>
    </lineage>
</organism>
<dbReference type="GO" id="GO:0000981">
    <property type="term" value="F:DNA-binding transcription factor activity, RNA polymerase II-specific"/>
    <property type="evidence" value="ECO:0007669"/>
    <property type="project" value="InterPro"/>
</dbReference>
<feature type="region of interest" description="Disordered" evidence="7">
    <location>
        <begin position="71"/>
        <end position="102"/>
    </location>
</feature>
<evidence type="ECO:0000256" key="2">
    <source>
        <dbReference type="ARBA" id="ARBA00023125"/>
    </source>
</evidence>